<dbReference type="SUPFAM" id="SSF56784">
    <property type="entry name" value="HAD-like"/>
    <property type="match status" value="1"/>
</dbReference>
<evidence type="ECO:0008006" key="9">
    <source>
        <dbReference type="Google" id="ProtNLM"/>
    </source>
</evidence>
<evidence type="ECO:0000313" key="8">
    <source>
        <dbReference type="Proteomes" id="UP001630127"/>
    </source>
</evidence>
<evidence type="ECO:0000259" key="5">
    <source>
        <dbReference type="Pfam" id="PF00122"/>
    </source>
</evidence>
<keyword evidence="4" id="KW-0472">Membrane</keyword>
<name>A0ABD2YP16_9GENT</name>
<feature type="transmembrane region" description="Helical" evidence="4">
    <location>
        <begin position="393"/>
        <end position="421"/>
    </location>
</feature>
<protein>
    <recommendedName>
        <fullName evidence="9">Calcium-transporting ATPase</fullName>
    </recommendedName>
</protein>
<feature type="transmembrane region" description="Helical" evidence="4">
    <location>
        <begin position="175"/>
        <end position="193"/>
    </location>
</feature>
<dbReference type="InterPro" id="IPR023298">
    <property type="entry name" value="ATPase_P-typ_TM_dom_sf"/>
</dbReference>
<evidence type="ECO:0000256" key="2">
    <source>
        <dbReference type="ARBA" id="ARBA00022837"/>
    </source>
</evidence>
<dbReference type="PANTHER" id="PTHR24093:SF432">
    <property type="entry name" value="CALCIUM-TRANSPORTING ATPASE 12, PLASMA MEMBRANE-TYPE-LIKE"/>
    <property type="match status" value="1"/>
</dbReference>
<evidence type="ECO:0000256" key="1">
    <source>
        <dbReference type="ARBA" id="ARBA00022723"/>
    </source>
</evidence>
<dbReference type="SUPFAM" id="SSF81653">
    <property type="entry name" value="Calcium ATPase, transduction domain A"/>
    <property type="match status" value="1"/>
</dbReference>
<dbReference type="InterPro" id="IPR006068">
    <property type="entry name" value="ATPase_P-typ_cation-transptr_C"/>
</dbReference>
<dbReference type="Pfam" id="PF00122">
    <property type="entry name" value="E1-E2_ATPase"/>
    <property type="match status" value="1"/>
</dbReference>
<feature type="domain" description="Cation-transporting P-type ATPase C-terminal" evidence="6">
    <location>
        <begin position="850"/>
        <end position="1040"/>
    </location>
</feature>
<dbReference type="PANTHER" id="PTHR24093">
    <property type="entry name" value="CATION TRANSPORTING ATPASE"/>
    <property type="match status" value="1"/>
</dbReference>
<evidence type="ECO:0000313" key="7">
    <source>
        <dbReference type="EMBL" id="KAL3508391.1"/>
    </source>
</evidence>
<dbReference type="InterPro" id="IPR059000">
    <property type="entry name" value="ATPase_P-type_domA"/>
</dbReference>
<feature type="transmembrane region" description="Helical" evidence="4">
    <location>
        <begin position="944"/>
        <end position="965"/>
    </location>
</feature>
<feature type="transmembrane region" description="Helical" evidence="4">
    <location>
        <begin position="986"/>
        <end position="1014"/>
    </location>
</feature>
<dbReference type="SUPFAM" id="SSF81665">
    <property type="entry name" value="Calcium ATPase, transmembrane domain M"/>
    <property type="match status" value="1"/>
</dbReference>
<evidence type="ECO:0000256" key="4">
    <source>
        <dbReference type="SAM" id="Phobius"/>
    </source>
</evidence>
<gene>
    <name evidence="7" type="ORF">ACH5RR_027792</name>
</gene>
<dbReference type="AlphaFoldDB" id="A0ABD2YP16"/>
<evidence type="ECO:0000259" key="6">
    <source>
        <dbReference type="Pfam" id="PF00689"/>
    </source>
</evidence>
<feature type="transmembrane region" description="Helical" evidence="4">
    <location>
        <begin position="144"/>
        <end position="163"/>
    </location>
</feature>
<dbReference type="SUPFAM" id="SSF81660">
    <property type="entry name" value="Metal cation-transporting ATPase, ATP-binding domain N"/>
    <property type="match status" value="1"/>
</dbReference>
<proteinExistence type="predicted"/>
<dbReference type="Pfam" id="PF00689">
    <property type="entry name" value="Cation_ATPase_C"/>
    <property type="match status" value="1"/>
</dbReference>
<dbReference type="Proteomes" id="UP001630127">
    <property type="component" value="Unassembled WGS sequence"/>
</dbReference>
<dbReference type="InterPro" id="IPR036412">
    <property type="entry name" value="HAD-like_sf"/>
</dbReference>
<feature type="transmembrane region" description="Helical" evidence="4">
    <location>
        <begin position="823"/>
        <end position="843"/>
    </location>
</feature>
<keyword evidence="4" id="KW-1133">Transmembrane helix</keyword>
<sequence>MAYIKNILKPKSCKNNFSNYPSGSQVSIEIKETSVQSPTTTKDDHHDTPSFSVSLESLAEMAIEINDHPGFLSNDDQSNRVQQLFSALETNIDNGIIGDEKDLHCRIKAFGSNKESLESQGQQVDNPAVNKSLKQLVLEAFKDSTIVLLLCCATLSLIIDIKINGPENGFIDGTIIFLAIFIVVNFGNIFRFLKSRIINILLKRLIMQRQKQIPFACVVIRQGKLHNIPVSQVVVGDIVLLETGSQVPADGLFIDGSNSCKLYNGLVQRVAKYSTLFSGAKVVEGSCRMLVTSVGENTERGKLMKSLGNERKHKDFQSSNLLNGVDKVNSSLENLWLLLSLIVLTVQLLRCFLSKSGNDEDSNNPDPEGVKNKVEEIVNEATKLMKKKQGGKINGLVGILCVLVFATRDGLPLGIFVLFFLASKKMKFLDAIVENLSACATLGLVTTVFLSKTDDLALNHAEMAELWIGLNFIKDVSKELNSQVLKILQQGVSMMNSSGDQTTGDYSLLYWAHRCLDVHVNEISHVDVDRINGSNSLVVRRTSEETQEIVEMHWRGDPESILSQCSHYYEADGTMQTLDEEKKATFSKIIEEQLAPDHNLPCFAFGYRKVIVRLEEKGDGHDDDDNEKTVIDDAAGNGMILIGFVRLKNPYPPEIRQAAESFREMGVNVKLMVDVDNVNTARIMVRHSGLLRPDHDREDMQVTVIEGKDFRNNSEEARMKMMDKIHVIANASPADKLLMVQCLRKKAEEVVATTCSCIRDFPSLIGADVGIFFMMGENINSSTIRLAKEDADIVIINNEGLNIVKVTDTLRMGRYVCQSIKKFLEFHFTLNISAFIINLIFQVSKNEAQLSSVELLWTNLIVEALGAFALAILVVEVEPISKPQNGQNPREASRRAPPPPLYGTSPIITKTMWRNIIVQSLFQVAILMVLGLKGKVIFHVDDVVLKTMIFNSYVLCQVFVMIEGMKMKKTNTSSNILQLGGFTIDNLWFLVIVGMIVVLQLVLIEIMGVVAHWGKLDCKRWWICIAIAALSSPLDYAAKKVSNFA</sequence>
<keyword evidence="1" id="KW-0479">Metal-binding</keyword>
<dbReference type="GO" id="GO:0046872">
    <property type="term" value="F:metal ion binding"/>
    <property type="evidence" value="ECO:0007669"/>
    <property type="project" value="UniProtKB-KW"/>
</dbReference>
<dbReference type="InterPro" id="IPR008250">
    <property type="entry name" value="ATPase_P-typ_transduc_dom_A_sf"/>
</dbReference>
<keyword evidence="4" id="KW-0812">Transmembrane</keyword>
<dbReference type="Gene3D" id="1.20.1110.10">
    <property type="entry name" value="Calcium-transporting ATPase, transmembrane domain"/>
    <property type="match status" value="2"/>
</dbReference>
<feature type="transmembrane region" description="Helical" evidence="4">
    <location>
        <begin position="916"/>
        <end position="938"/>
    </location>
</feature>
<feature type="domain" description="P-type ATPase A" evidence="5">
    <location>
        <begin position="217"/>
        <end position="306"/>
    </location>
</feature>
<comment type="caution">
    <text evidence="7">The sequence shown here is derived from an EMBL/GenBank/DDBJ whole genome shotgun (WGS) entry which is preliminary data.</text>
</comment>
<reference evidence="7 8" key="1">
    <citation type="submission" date="2024-11" db="EMBL/GenBank/DDBJ databases">
        <title>A near-complete genome assembly of Cinchona calisaya.</title>
        <authorList>
            <person name="Lian D.C."/>
            <person name="Zhao X.W."/>
            <person name="Wei L."/>
        </authorList>
    </citation>
    <scope>NUCLEOTIDE SEQUENCE [LARGE SCALE GENOMIC DNA]</scope>
    <source>
        <tissue evidence="7">Nenye</tissue>
    </source>
</reference>
<keyword evidence="3" id="KW-0460">Magnesium</keyword>
<accession>A0ABD2YP16</accession>
<keyword evidence="2" id="KW-0106">Calcium</keyword>
<organism evidence="7 8">
    <name type="scientific">Cinchona calisaya</name>
    <dbReference type="NCBI Taxonomy" id="153742"/>
    <lineage>
        <taxon>Eukaryota</taxon>
        <taxon>Viridiplantae</taxon>
        <taxon>Streptophyta</taxon>
        <taxon>Embryophyta</taxon>
        <taxon>Tracheophyta</taxon>
        <taxon>Spermatophyta</taxon>
        <taxon>Magnoliopsida</taxon>
        <taxon>eudicotyledons</taxon>
        <taxon>Gunneridae</taxon>
        <taxon>Pentapetalae</taxon>
        <taxon>asterids</taxon>
        <taxon>lamiids</taxon>
        <taxon>Gentianales</taxon>
        <taxon>Rubiaceae</taxon>
        <taxon>Cinchonoideae</taxon>
        <taxon>Cinchoneae</taxon>
        <taxon>Cinchona</taxon>
    </lineage>
</organism>
<dbReference type="Gene3D" id="3.40.1110.10">
    <property type="entry name" value="Calcium-transporting ATPase, cytoplasmic domain N"/>
    <property type="match status" value="1"/>
</dbReference>
<dbReference type="InterPro" id="IPR023299">
    <property type="entry name" value="ATPase_P-typ_cyto_dom_N"/>
</dbReference>
<keyword evidence="8" id="KW-1185">Reference proteome</keyword>
<feature type="transmembrane region" description="Helical" evidence="4">
    <location>
        <begin position="855"/>
        <end position="875"/>
    </location>
</feature>
<evidence type="ECO:0000256" key="3">
    <source>
        <dbReference type="ARBA" id="ARBA00022842"/>
    </source>
</evidence>
<dbReference type="EMBL" id="JBJUIK010000012">
    <property type="protein sequence ID" value="KAL3508391.1"/>
    <property type="molecule type" value="Genomic_DNA"/>
</dbReference>
<dbReference type="Pfam" id="PF13246">
    <property type="entry name" value="Cation_ATPase"/>
    <property type="match status" value="1"/>
</dbReference>